<keyword evidence="1" id="KW-0472">Membrane</keyword>
<feature type="transmembrane region" description="Helical" evidence="1">
    <location>
        <begin position="65"/>
        <end position="83"/>
    </location>
</feature>
<accession>A0A6C0BMQ3</accession>
<feature type="transmembrane region" description="Helical" evidence="1">
    <location>
        <begin position="7"/>
        <end position="27"/>
    </location>
</feature>
<name>A0A6C0BMQ3_9ZZZZ</name>
<feature type="transmembrane region" description="Helical" evidence="1">
    <location>
        <begin position="39"/>
        <end position="58"/>
    </location>
</feature>
<evidence type="ECO:0000313" key="2">
    <source>
        <dbReference type="EMBL" id="QHS93677.1"/>
    </source>
</evidence>
<dbReference type="AlphaFoldDB" id="A0A6C0BMQ3"/>
<dbReference type="EMBL" id="MN739208">
    <property type="protein sequence ID" value="QHS93677.1"/>
    <property type="molecule type" value="Genomic_DNA"/>
</dbReference>
<reference evidence="2" key="1">
    <citation type="journal article" date="2020" name="Nature">
        <title>Giant virus diversity and host interactions through global metagenomics.</title>
        <authorList>
            <person name="Schulz F."/>
            <person name="Roux S."/>
            <person name="Paez-Espino D."/>
            <person name="Jungbluth S."/>
            <person name="Walsh D.A."/>
            <person name="Denef V.J."/>
            <person name="McMahon K.D."/>
            <person name="Konstantinidis K.T."/>
            <person name="Eloe-Fadrosh E.A."/>
            <person name="Kyrpides N.C."/>
            <person name="Woyke T."/>
        </authorList>
    </citation>
    <scope>NUCLEOTIDE SEQUENCE</scope>
    <source>
        <strain evidence="2">GVMAG-M-3300018080-19</strain>
    </source>
</reference>
<organism evidence="2">
    <name type="scientific">viral metagenome</name>
    <dbReference type="NCBI Taxonomy" id="1070528"/>
    <lineage>
        <taxon>unclassified sequences</taxon>
        <taxon>metagenomes</taxon>
        <taxon>organismal metagenomes</taxon>
    </lineage>
</organism>
<proteinExistence type="predicted"/>
<sequence length="91" mass="9010">MSELSNVGKVFGVTCALGAALMCFGFGKGYTAQTVPDNAAGVGLVTVVTSPLLGILVGEAMDAGYGKYLAIGGVLCGVMGFAGTQSNNSLK</sequence>
<evidence type="ECO:0000256" key="1">
    <source>
        <dbReference type="SAM" id="Phobius"/>
    </source>
</evidence>
<keyword evidence="1" id="KW-0812">Transmembrane</keyword>
<protein>
    <submittedName>
        <fullName evidence="2">Uncharacterized protein</fullName>
    </submittedName>
</protein>
<keyword evidence="1" id="KW-1133">Transmembrane helix</keyword>